<dbReference type="Gene3D" id="2.40.50.100">
    <property type="match status" value="1"/>
</dbReference>
<dbReference type="GO" id="GO:1990281">
    <property type="term" value="C:efflux pump complex"/>
    <property type="evidence" value="ECO:0007669"/>
    <property type="project" value="TreeGrafter"/>
</dbReference>
<dbReference type="GO" id="GO:0015562">
    <property type="term" value="F:efflux transmembrane transporter activity"/>
    <property type="evidence" value="ECO:0007669"/>
    <property type="project" value="TreeGrafter"/>
</dbReference>
<dbReference type="Gene3D" id="2.40.420.20">
    <property type="match status" value="1"/>
</dbReference>
<dbReference type="Pfam" id="PF25990">
    <property type="entry name" value="Beta-barrel_YknX"/>
    <property type="match status" value="1"/>
</dbReference>
<dbReference type="NCBIfam" id="TIGR01730">
    <property type="entry name" value="RND_mfp"/>
    <property type="match status" value="1"/>
</dbReference>
<dbReference type="STRING" id="517418.Ctha_1210"/>
<reference evidence="6 7" key="1">
    <citation type="submission" date="2008-06" db="EMBL/GenBank/DDBJ databases">
        <title>Complete sequence of Chloroherpeton thalassium ATCC 35110.</title>
        <authorList>
            <consortium name="US DOE Joint Genome Institute"/>
            <person name="Lucas S."/>
            <person name="Copeland A."/>
            <person name="Lapidus A."/>
            <person name="Glavina del Rio T."/>
            <person name="Dalin E."/>
            <person name="Tice H."/>
            <person name="Bruce D."/>
            <person name="Goodwin L."/>
            <person name="Pitluck S."/>
            <person name="Schmutz J."/>
            <person name="Larimer F."/>
            <person name="Land M."/>
            <person name="Hauser L."/>
            <person name="Kyrpides N."/>
            <person name="Mikhailova N."/>
            <person name="Liu Z."/>
            <person name="Li T."/>
            <person name="Zhao F."/>
            <person name="Overmann J."/>
            <person name="Bryant D.A."/>
            <person name="Richardson P."/>
        </authorList>
    </citation>
    <scope>NUCLEOTIDE SEQUENCE [LARGE SCALE GENOMIC DNA]</scope>
    <source>
        <strain evidence="7">ATCC 35110 / GB-78</strain>
    </source>
</reference>
<dbReference type="Gene3D" id="2.40.30.170">
    <property type="match status" value="1"/>
</dbReference>
<sequence>MKKAKLIVVVVVAIAAIVGILLKNKSEMEAKANIAGAKLSEIPVSVTAVKKGLVKQSLSMVGTIVAENDVAIISETQGKVTHVLSEIGDWRQAGAVLVQVDDELKLAEFKVRKVDYEKAQKDYERYQELFKQGAISESQLESTRLTFEAAEANFIVARRQYEDTKIKTPVTGVISARDVDLGDMVQPGMVVANVVNISRLKVNVNVPETDVFKLKVGDSVAVATDVYPNVIFDGKIKSISDKADQVHNYPVEITLKNSKQHPLKSGMFGHVTFLSIQDKEGLMLPRSVLVGSIKEPQVYVVENGVATLTKIEVGSTTGTSLEISNGLKEGDTVVLSGQQNLRNGIPVKIVSQMP</sequence>
<protein>
    <submittedName>
        <fullName evidence="6">Efflux transporter, RND family, MFP subunit</fullName>
    </submittedName>
</protein>
<feature type="domain" description="YknX-like beta-barrel" evidence="5">
    <location>
        <begin position="200"/>
        <end position="267"/>
    </location>
</feature>
<dbReference type="OrthoDB" id="9784685at2"/>
<comment type="similarity">
    <text evidence="1">Belongs to the membrane fusion protein (MFP) (TC 8.A.1) family.</text>
</comment>
<gene>
    <name evidence="6" type="ordered locus">Ctha_1210</name>
</gene>
<dbReference type="PANTHER" id="PTHR30469:SF15">
    <property type="entry name" value="HLYD FAMILY OF SECRETION PROTEINS"/>
    <property type="match status" value="1"/>
</dbReference>
<dbReference type="SUPFAM" id="SSF111369">
    <property type="entry name" value="HlyD-like secretion proteins"/>
    <property type="match status" value="1"/>
</dbReference>
<dbReference type="PANTHER" id="PTHR30469">
    <property type="entry name" value="MULTIDRUG RESISTANCE PROTEIN MDTA"/>
    <property type="match status" value="1"/>
</dbReference>
<dbReference type="HOGENOM" id="CLU_018816_1_2_10"/>
<dbReference type="eggNOG" id="COG0845">
    <property type="taxonomic scope" value="Bacteria"/>
</dbReference>
<dbReference type="EMBL" id="CP001100">
    <property type="protein sequence ID" value="ACF13674.1"/>
    <property type="molecule type" value="Genomic_DNA"/>
</dbReference>
<evidence type="ECO:0000259" key="4">
    <source>
        <dbReference type="Pfam" id="PF25989"/>
    </source>
</evidence>
<evidence type="ECO:0000313" key="6">
    <source>
        <dbReference type="EMBL" id="ACF13674.1"/>
    </source>
</evidence>
<dbReference type="Pfam" id="PF25989">
    <property type="entry name" value="YknX_C"/>
    <property type="match status" value="1"/>
</dbReference>
<dbReference type="InterPro" id="IPR006143">
    <property type="entry name" value="RND_pump_MFP"/>
</dbReference>
<evidence type="ECO:0000256" key="1">
    <source>
        <dbReference type="ARBA" id="ARBA00009477"/>
    </source>
</evidence>
<dbReference type="InterPro" id="IPR058637">
    <property type="entry name" value="YknX-like_C"/>
</dbReference>
<dbReference type="InterPro" id="IPR058633">
    <property type="entry name" value="EmrA/FarA_HH"/>
</dbReference>
<dbReference type="Pfam" id="PF25885">
    <property type="entry name" value="HH_EMRA"/>
    <property type="match status" value="1"/>
</dbReference>
<organism evidence="6 7">
    <name type="scientific">Chloroherpeton thalassium (strain ATCC 35110 / GB-78)</name>
    <dbReference type="NCBI Taxonomy" id="517418"/>
    <lineage>
        <taxon>Bacteria</taxon>
        <taxon>Pseudomonadati</taxon>
        <taxon>Chlorobiota</taxon>
        <taxon>Chlorobiia</taxon>
        <taxon>Chlorobiales</taxon>
        <taxon>Chloroherpetonaceae</taxon>
        <taxon>Chloroherpeton</taxon>
    </lineage>
</organism>
<dbReference type="InterPro" id="IPR058636">
    <property type="entry name" value="Beta-barrel_YknX"/>
</dbReference>
<dbReference type="Proteomes" id="UP000001208">
    <property type="component" value="Chromosome"/>
</dbReference>
<evidence type="ECO:0000259" key="5">
    <source>
        <dbReference type="Pfam" id="PF25990"/>
    </source>
</evidence>
<evidence type="ECO:0000313" key="7">
    <source>
        <dbReference type="Proteomes" id="UP000001208"/>
    </source>
</evidence>
<dbReference type="AlphaFoldDB" id="B3QYY1"/>
<keyword evidence="2" id="KW-1133">Transmembrane helix</keyword>
<dbReference type="Gene3D" id="1.10.287.470">
    <property type="entry name" value="Helix hairpin bin"/>
    <property type="match status" value="1"/>
</dbReference>
<dbReference type="KEGG" id="cts:Ctha_1210"/>
<keyword evidence="2" id="KW-0812">Transmembrane</keyword>
<name>B3QYY1_CHLT3</name>
<feature type="domain" description="YknX-like C-terminal permuted SH3-like" evidence="4">
    <location>
        <begin position="282"/>
        <end position="349"/>
    </location>
</feature>
<feature type="domain" description="Multidrug export protein EmrA/FarA alpha-helical hairpin" evidence="3">
    <location>
        <begin position="101"/>
        <end position="168"/>
    </location>
</feature>
<accession>B3QYY1</accession>
<proteinExistence type="inferred from homology"/>
<evidence type="ECO:0000256" key="2">
    <source>
        <dbReference type="SAM" id="Phobius"/>
    </source>
</evidence>
<feature type="transmembrane region" description="Helical" evidence="2">
    <location>
        <begin position="6"/>
        <end position="22"/>
    </location>
</feature>
<keyword evidence="7" id="KW-1185">Reference proteome</keyword>
<keyword evidence="2" id="KW-0472">Membrane</keyword>
<dbReference type="RefSeq" id="WP_012499758.1">
    <property type="nucleotide sequence ID" value="NC_011026.1"/>
</dbReference>
<evidence type="ECO:0000259" key="3">
    <source>
        <dbReference type="Pfam" id="PF25885"/>
    </source>
</evidence>